<accession>A0AA38FW45</accession>
<proteinExistence type="predicted"/>
<sequence length="165" mass="18720">SFYLAPVNKLLARVLISISETTAAVKDVTLEEESFREFSRYIASLKPISEDLRARRVSINSEALRMALESLHTQIQKAYKVIQHYKASSHLQLLLLCKKLLQQMQEITNEIGDCLAQLSLASLEISLDVRNKTIELGKNMQSLEFKAASKTEDIILKIEEAIQEK</sequence>
<gene>
    <name evidence="1" type="ORF">KI387_025790</name>
</gene>
<dbReference type="PANTHER" id="PTHR45958:SF11">
    <property type="entry name" value="RING-TYPE E3 UBIQUITIN TRANSFERASE"/>
    <property type="match status" value="1"/>
</dbReference>
<feature type="non-terminal residue" evidence="1">
    <location>
        <position position="1"/>
    </location>
</feature>
<comment type="caution">
    <text evidence="1">The sequence shown here is derived from an EMBL/GenBank/DDBJ whole genome shotgun (WGS) entry which is preliminary data.</text>
</comment>
<reference evidence="1 2" key="1">
    <citation type="journal article" date="2021" name="Nat. Plants">
        <title>The Taxus genome provides insights into paclitaxel biosynthesis.</title>
        <authorList>
            <person name="Xiong X."/>
            <person name="Gou J."/>
            <person name="Liao Q."/>
            <person name="Li Y."/>
            <person name="Zhou Q."/>
            <person name="Bi G."/>
            <person name="Li C."/>
            <person name="Du R."/>
            <person name="Wang X."/>
            <person name="Sun T."/>
            <person name="Guo L."/>
            <person name="Liang H."/>
            <person name="Lu P."/>
            <person name="Wu Y."/>
            <person name="Zhang Z."/>
            <person name="Ro D.K."/>
            <person name="Shang Y."/>
            <person name="Huang S."/>
            <person name="Yan J."/>
        </authorList>
    </citation>
    <scope>NUCLEOTIDE SEQUENCE [LARGE SCALE GENOMIC DNA]</scope>
    <source>
        <strain evidence="1">Ta-2019</strain>
    </source>
</reference>
<name>A0AA38FW45_TAXCH</name>
<protein>
    <submittedName>
        <fullName evidence="1">Uncharacterized protein</fullName>
    </submittedName>
</protein>
<dbReference type="EMBL" id="JAHRHJ020000006">
    <property type="protein sequence ID" value="KAH9310755.1"/>
    <property type="molecule type" value="Genomic_DNA"/>
</dbReference>
<organism evidence="1 2">
    <name type="scientific">Taxus chinensis</name>
    <name type="common">Chinese yew</name>
    <name type="synonym">Taxus wallichiana var. chinensis</name>
    <dbReference type="NCBI Taxonomy" id="29808"/>
    <lineage>
        <taxon>Eukaryota</taxon>
        <taxon>Viridiplantae</taxon>
        <taxon>Streptophyta</taxon>
        <taxon>Embryophyta</taxon>
        <taxon>Tracheophyta</taxon>
        <taxon>Spermatophyta</taxon>
        <taxon>Pinopsida</taxon>
        <taxon>Pinidae</taxon>
        <taxon>Conifers II</taxon>
        <taxon>Cupressales</taxon>
        <taxon>Taxaceae</taxon>
        <taxon>Taxus</taxon>
    </lineage>
</organism>
<dbReference type="AlphaFoldDB" id="A0AA38FW45"/>
<evidence type="ECO:0000313" key="1">
    <source>
        <dbReference type="EMBL" id="KAH9310755.1"/>
    </source>
</evidence>
<dbReference type="GO" id="GO:0007166">
    <property type="term" value="P:cell surface receptor signaling pathway"/>
    <property type="evidence" value="ECO:0007669"/>
    <property type="project" value="InterPro"/>
</dbReference>
<dbReference type="PANTHER" id="PTHR45958">
    <property type="entry name" value="RING-TYPE E3 UBIQUITIN TRANSFERASE"/>
    <property type="match status" value="1"/>
</dbReference>
<keyword evidence="2" id="KW-1185">Reference proteome</keyword>
<dbReference type="Proteomes" id="UP000824469">
    <property type="component" value="Unassembled WGS sequence"/>
</dbReference>
<evidence type="ECO:0000313" key="2">
    <source>
        <dbReference type="Proteomes" id="UP000824469"/>
    </source>
</evidence>
<dbReference type="InterPro" id="IPR036537">
    <property type="entry name" value="Adaptor_Cbl_N_dom_sf"/>
</dbReference>
<dbReference type="OMA" id="WHRNIHG"/>
<dbReference type="Gene3D" id="1.20.930.20">
    <property type="entry name" value="Adaptor protein Cbl, N-terminal domain"/>
    <property type="match status" value="1"/>
</dbReference>
<dbReference type="InterPro" id="IPR052608">
    <property type="entry name" value="U-box_domain_protein"/>
</dbReference>